<dbReference type="OrthoDB" id="6006594at2"/>
<name>A0A508AA85_9GAMM</name>
<accession>A0A508AA85</accession>
<proteinExistence type="predicted"/>
<dbReference type="EMBL" id="VICE01000066">
    <property type="protein sequence ID" value="TQD46337.1"/>
    <property type="molecule type" value="Genomic_DNA"/>
</dbReference>
<feature type="domain" description="HTH cro/C1-type" evidence="2">
    <location>
        <begin position="37"/>
        <end position="80"/>
    </location>
</feature>
<dbReference type="GO" id="GO:0003677">
    <property type="term" value="F:DNA binding"/>
    <property type="evidence" value="ECO:0007669"/>
    <property type="project" value="InterPro"/>
</dbReference>
<feature type="region of interest" description="Disordered" evidence="1">
    <location>
        <begin position="1"/>
        <end position="22"/>
    </location>
</feature>
<dbReference type="Proteomes" id="UP000318212">
    <property type="component" value="Unassembled WGS sequence"/>
</dbReference>
<keyword evidence="4" id="KW-1185">Reference proteome</keyword>
<dbReference type="PROSITE" id="PS50943">
    <property type="entry name" value="HTH_CROC1"/>
    <property type="match status" value="1"/>
</dbReference>
<evidence type="ECO:0000256" key="1">
    <source>
        <dbReference type="SAM" id="MobiDB-lite"/>
    </source>
</evidence>
<reference evidence="3 4" key="1">
    <citation type="submission" date="2019-06" db="EMBL/GenBank/DDBJ databases">
        <title>Lysobacter alkalisoli sp. nov. isolated from saline soil.</title>
        <authorList>
            <person name="Sun J.-Q."/>
            <person name="Xu L."/>
        </authorList>
    </citation>
    <scope>NUCLEOTIDE SEQUENCE [LARGE SCALE GENOMIC DNA]</scope>
    <source>
        <strain evidence="3 4">JCM 31130</strain>
    </source>
</reference>
<dbReference type="InterPro" id="IPR001387">
    <property type="entry name" value="Cro/C1-type_HTH"/>
</dbReference>
<dbReference type="NCBIfam" id="NF040522">
    <property type="entry name" value="VC1465_fam"/>
    <property type="match status" value="1"/>
</dbReference>
<evidence type="ECO:0000313" key="3">
    <source>
        <dbReference type="EMBL" id="TQD46337.1"/>
    </source>
</evidence>
<dbReference type="CDD" id="cd00093">
    <property type="entry name" value="HTH_XRE"/>
    <property type="match status" value="1"/>
</dbReference>
<comment type="caution">
    <text evidence="3">The sequence shown here is derived from an EMBL/GenBank/DDBJ whole genome shotgun (WGS) entry which is preliminary data.</text>
</comment>
<feature type="region of interest" description="Disordered" evidence="1">
    <location>
        <begin position="228"/>
        <end position="253"/>
    </location>
</feature>
<evidence type="ECO:0000259" key="2">
    <source>
        <dbReference type="PROSITE" id="PS50943"/>
    </source>
</evidence>
<sequence length="253" mass="27683">MHKGRSRSASRTGKWGRAPRRNQITAEQFRDARVFGGLTRQDAADLLGVSLRTIGHWETGKSRPSYAAFKLLRVLRHGEFVDPAWQSYRVVRGKLVTPESHELVPADMGWLSLLFRRADAFSDLLRQRDRNQMNDGGALADGKADSRPRPHAPISIVLQSSGDAMSLKAKPDGLLETPITPLGGIGGEVTRIERRDGMQPHCSGNKPPQLAWEGFSVGASWWALPPCSNTGRTLEPRSGDPSPFDPVAMGVGS</sequence>
<evidence type="ECO:0000313" key="4">
    <source>
        <dbReference type="Proteomes" id="UP000318212"/>
    </source>
</evidence>
<protein>
    <submittedName>
        <fullName evidence="3">Helix-turn-helix domain-containing protein</fullName>
    </submittedName>
</protein>
<dbReference type="SUPFAM" id="SSF47413">
    <property type="entry name" value="lambda repressor-like DNA-binding domains"/>
    <property type="match status" value="1"/>
</dbReference>
<dbReference type="Pfam" id="PF01381">
    <property type="entry name" value="HTH_3"/>
    <property type="match status" value="1"/>
</dbReference>
<organism evidence="3 4">
    <name type="scientific">Marilutibacter aestuarii</name>
    <dbReference type="NCBI Taxonomy" id="1706195"/>
    <lineage>
        <taxon>Bacteria</taxon>
        <taxon>Pseudomonadati</taxon>
        <taxon>Pseudomonadota</taxon>
        <taxon>Gammaproteobacteria</taxon>
        <taxon>Lysobacterales</taxon>
        <taxon>Lysobacteraceae</taxon>
        <taxon>Marilutibacter</taxon>
    </lineage>
</organism>
<dbReference type="InterPro" id="IPR010982">
    <property type="entry name" value="Lambda_DNA-bd_dom_sf"/>
</dbReference>
<dbReference type="SMART" id="SM00530">
    <property type="entry name" value="HTH_XRE"/>
    <property type="match status" value="1"/>
</dbReference>
<dbReference type="AlphaFoldDB" id="A0A508AA85"/>
<gene>
    <name evidence="3" type="ORF">FKV25_06730</name>
</gene>
<dbReference type="Gene3D" id="1.10.260.40">
    <property type="entry name" value="lambda repressor-like DNA-binding domains"/>
    <property type="match status" value="1"/>
</dbReference>
<dbReference type="RefSeq" id="WP_141518022.1">
    <property type="nucleotide sequence ID" value="NZ_VICE01000066.1"/>
</dbReference>